<dbReference type="GO" id="GO:0006635">
    <property type="term" value="P:fatty acid beta-oxidation"/>
    <property type="evidence" value="ECO:0007669"/>
    <property type="project" value="UniProtKB-UniPathway"/>
</dbReference>
<protein>
    <submittedName>
        <fullName evidence="7">Delta(3,5)-Delta(2,4)-dienoyl-CoA isomerase</fullName>
    </submittedName>
</protein>
<evidence type="ECO:0000313" key="8">
    <source>
        <dbReference type="Proteomes" id="UP000010116"/>
    </source>
</evidence>
<dbReference type="PANTHER" id="PTHR43149">
    <property type="entry name" value="ENOYL-COA HYDRATASE"/>
    <property type="match status" value="1"/>
</dbReference>
<dbReference type="Pfam" id="PF00378">
    <property type="entry name" value="ECH_1"/>
    <property type="match status" value="1"/>
</dbReference>
<dbReference type="PROSITE" id="PS00166">
    <property type="entry name" value="ENOYL_COA_HYDRATASE"/>
    <property type="match status" value="1"/>
</dbReference>
<evidence type="ECO:0000256" key="4">
    <source>
        <dbReference type="ARBA" id="ARBA00023098"/>
    </source>
</evidence>
<gene>
    <name evidence="7" type="ORF">NT02SARS_0466</name>
</gene>
<keyword evidence="3" id="KW-0276">Fatty acid metabolism</keyword>
<name>J4X4H5_9GAMM</name>
<keyword evidence="4" id="KW-0443">Lipid metabolism</keyword>
<evidence type="ECO:0000256" key="3">
    <source>
        <dbReference type="ARBA" id="ARBA00022832"/>
    </source>
</evidence>
<dbReference type="InterPro" id="IPR045002">
    <property type="entry name" value="Ech1-like"/>
</dbReference>
<organism evidence="7 8">
    <name type="scientific">SAR86 cluster bacterium SAR86B</name>
    <dbReference type="NCBI Taxonomy" id="1123867"/>
    <lineage>
        <taxon>Bacteria</taxon>
        <taxon>Pseudomonadati</taxon>
        <taxon>Pseudomonadota</taxon>
        <taxon>Gammaproteobacteria</taxon>
        <taxon>SAR86 cluster</taxon>
    </lineage>
</organism>
<dbReference type="NCBIfam" id="NF004794">
    <property type="entry name" value="PRK06142.1"/>
    <property type="match status" value="1"/>
</dbReference>
<dbReference type="Proteomes" id="UP000010116">
    <property type="component" value="Unassembled WGS sequence"/>
</dbReference>
<sequence length="284" mass="31967">MSKYSCFDVSIENGVAYVTMNRPDKLNTMVKVFWKELPEIVNDIDRNAEARVLVLQAEGKHFSAGMDFGNFSDDGQSKDKEPARLREFFYNEILELQDTFSSLEDCRMPTIAAIQGACIGGAIDMVSACDMRYCNEDAFFKIAEVDIGIAPDVGTLQRLPSLMPIAAVRELAYTGRKFDASEAKNLGLINEVYSSKEDMLKQVKLKAEEIAKKSPLVTRVIKKQINYARDHSVKESLDYGAAWNSSLISRKDMKAALEAFFNKSEAEYDDIEKLRSFWEKDGLG</sequence>
<dbReference type="SUPFAM" id="SSF52096">
    <property type="entry name" value="ClpP/crotonase"/>
    <property type="match status" value="1"/>
</dbReference>
<dbReference type="InterPro" id="IPR029045">
    <property type="entry name" value="ClpP/crotonase-like_dom_sf"/>
</dbReference>
<dbReference type="Gene3D" id="3.90.226.10">
    <property type="entry name" value="2-enoyl-CoA Hydratase, Chain A, domain 1"/>
    <property type="match status" value="1"/>
</dbReference>
<dbReference type="InterPro" id="IPR001753">
    <property type="entry name" value="Enoyl-CoA_hydra/iso"/>
</dbReference>
<dbReference type="AlphaFoldDB" id="J4X4H5"/>
<proteinExistence type="inferred from homology"/>
<dbReference type="CDD" id="cd06558">
    <property type="entry name" value="crotonase-like"/>
    <property type="match status" value="1"/>
</dbReference>
<accession>J4X4H5</accession>
<dbReference type="GO" id="GO:0016853">
    <property type="term" value="F:isomerase activity"/>
    <property type="evidence" value="ECO:0007669"/>
    <property type="project" value="UniProtKB-KW"/>
</dbReference>
<dbReference type="InterPro" id="IPR018376">
    <property type="entry name" value="Enoyl-CoA_hyd/isom_CS"/>
</dbReference>
<dbReference type="InterPro" id="IPR014748">
    <property type="entry name" value="Enoyl-CoA_hydra_C"/>
</dbReference>
<evidence type="ECO:0000256" key="5">
    <source>
        <dbReference type="ARBA" id="ARBA00023235"/>
    </source>
</evidence>
<dbReference type="UniPathway" id="UPA00659"/>
<comment type="pathway">
    <text evidence="1">Lipid metabolism; fatty acid beta-oxidation.</text>
</comment>
<evidence type="ECO:0000256" key="1">
    <source>
        <dbReference type="ARBA" id="ARBA00005005"/>
    </source>
</evidence>
<dbReference type="HOGENOM" id="CLU_009834_7_0_6"/>
<comment type="similarity">
    <text evidence="2 6">Belongs to the enoyl-CoA hydratase/isomerase family.</text>
</comment>
<reference evidence="7 8" key="1">
    <citation type="journal article" date="2012" name="ISME J.">
        <title>Genomic insights to SAR86, an abundant and uncultivated marine bacterial lineage.</title>
        <authorList>
            <person name="Dupont C.L."/>
            <person name="Rusch D.B."/>
            <person name="Yooseph S."/>
            <person name="Lombardo M.J."/>
            <person name="Richter R.A."/>
            <person name="Valas R."/>
            <person name="Novotny M."/>
            <person name="Yee-Greenbaum J."/>
            <person name="Selengut J.D."/>
            <person name="Haft D.H."/>
            <person name="Halpern A.L."/>
            <person name="Lasken R.S."/>
            <person name="Nealson K."/>
            <person name="Friedman R."/>
            <person name="Venter J.C."/>
        </authorList>
    </citation>
    <scope>NUCLEOTIDE SEQUENCE [LARGE SCALE GENOMIC DNA]</scope>
</reference>
<dbReference type="Gene3D" id="1.10.12.10">
    <property type="entry name" value="Lyase 2-enoyl-coa Hydratase, Chain A, domain 2"/>
    <property type="match status" value="1"/>
</dbReference>
<keyword evidence="5 7" id="KW-0413">Isomerase</keyword>
<evidence type="ECO:0000256" key="2">
    <source>
        <dbReference type="ARBA" id="ARBA00005254"/>
    </source>
</evidence>
<evidence type="ECO:0000313" key="7">
    <source>
        <dbReference type="EMBL" id="EJP73815.1"/>
    </source>
</evidence>
<evidence type="ECO:0000256" key="6">
    <source>
        <dbReference type="RuleBase" id="RU003707"/>
    </source>
</evidence>
<dbReference type="PANTHER" id="PTHR43149:SF3">
    <property type="entry name" value="DELTA(3,5)-DELTA(2,4)-DIENOYL-COA ISOMERASE, PEROXISOMAL-LIKE"/>
    <property type="match status" value="1"/>
</dbReference>
<dbReference type="EMBL" id="JH611164">
    <property type="protein sequence ID" value="EJP73815.1"/>
    <property type="molecule type" value="Genomic_DNA"/>
</dbReference>
<dbReference type="FunFam" id="1.10.12.10:FF:000004">
    <property type="entry name" value="Delta3,5-delta2,4-dienoyl-CoA isomerase"/>
    <property type="match status" value="1"/>
</dbReference>